<evidence type="ECO:0000256" key="1">
    <source>
        <dbReference type="SAM" id="SignalP"/>
    </source>
</evidence>
<feature type="signal peptide" evidence="1">
    <location>
        <begin position="1"/>
        <end position="21"/>
    </location>
</feature>
<evidence type="ECO:0000313" key="3">
    <source>
        <dbReference type="Proteomes" id="UP000013964"/>
    </source>
</evidence>
<proteinExistence type="predicted"/>
<name>R4UH23_9MOLU</name>
<dbReference type="PROSITE" id="PS51257">
    <property type="entry name" value="PROKAR_LIPOPROTEIN"/>
    <property type="match status" value="1"/>
</dbReference>
<dbReference type="EMBL" id="CP005077">
    <property type="protein sequence ID" value="AGM25470.1"/>
    <property type="molecule type" value="Genomic_DNA"/>
</dbReference>
<dbReference type="KEGG" id="scr:SCHRY_v1c08970"/>
<evidence type="ECO:0000313" key="2">
    <source>
        <dbReference type="EMBL" id="AGM25470.1"/>
    </source>
</evidence>
<dbReference type="Proteomes" id="UP000013964">
    <property type="component" value="Chromosome"/>
</dbReference>
<evidence type="ECO:0008006" key="4">
    <source>
        <dbReference type="Google" id="ProtNLM"/>
    </source>
</evidence>
<feature type="chain" id="PRO_5004379896" description="Lipoprotein" evidence="1">
    <location>
        <begin position="22"/>
        <end position="156"/>
    </location>
</feature>
<keyword evidence="1" id="KW-0732">Signal</keyword>
<dbReference type="HOGENOM" id="CLU_1703154_0_0_14"/>
<reference evidence="2 3" key="1">
    <citation type="journal article" date="2013" name="Genome Biol. Evol.">
        <title>Complete genomes of two dipteran-associated spiroplasmas provided insights into the origin, dynamics, and impacts of viral invasion in spiroplasma.</title>
        <authorList>
            <person name="Ku C."/>
            <person name="Lo W.S."/>
            <person name="Chen L.L."/>
            <person name="Kuo C.H."/>
        </authorList>
    </citation>
    <scope>NUCLEOTIDE SEQUENCE [LARGE SCALE GENOMIC DNA]</scope>
    <source>
        <strain evidence="2 3">DF-1</strain>
    </source>
</reference>
<gene>
    <name evidence="2" type="ORF">SCHRY_v1c08970</name>
</gene>
<protein>
    <recommendedName>
        <fullName evidence="4">Lipoprotein</fullName>
    </recommendedName>
</protein>
<dbReference type="OrthoDB" id="9838255at2"/>
<accession>R4UH23</accession>
<organism evidence="2 3">
    <name type="scientific">Spiroplasma chrysopicola DF-1</name>
    <dbReference type="NCBI Taxonomy" id="1276227"/>
    <lineage>
        <taxon>Bacteria</taxon>
        <taxon>Bacillati</taxon>
        <taxon>Mycoplasmatota</taxon>
        <taxon>Mollicutes</taxon>
        <taxon>Entomoplasmatales</taxon>
        <taxon>Spiroplasmataceae</taxon>
        <taxon>Spiroplasma</taxon>
    </lineage>
</organism>
<dbReference type="RefSeq" id="WP_016339291.1">
    <property type="nucleotide sequence ID" value="NC_021280.1"/>
</dbReference>
<dbReference type="AlphaFoldDB" id="R4UH23"/>
<dbReference type="PATRIC" id="fig|1276227.3.peg.904"/>
<sequence length="156" mass="17890">MKKLVVMFTAVSMITTTSSLAVSCSTDRNLYVLKKNKVVFNKYNFQLDEDCIYATLILGNLYYKNTDITSFISSFKDNSGNSISYLKIKEELPVQDKYDKRIYHFTIVRDSKREASIQSETSCNFSFWINNTLDFSGSNLKTRLTILPAPLKLTQS</sequence>
<keyword evidence="3" id="KW-1185">Reference proteome</keyword>